<gene>
    <name evidence="2" type="ORF">TVAG_083180</name>
</gene>
<feature type="compositionally biased region" description="Acidic residues" evidence="1">
    <location>
        <begin position="292"/>
        <end position="303"/>
    </location>
</feature>
<dbReference type="Proteomes" id="UP000001542">
    <property type="component" value="Unassembled WGS sequence"/>
</dbReference>
<reference evidence="2" key="2">
    <citation type="journal article" date="2007" name="Science">
        <title>Draft genome sequence of the sexually transmitted pathogen Trichomonas vaginalis.</title>
        <authorList>
            <person name="Carlton J.M."/>
            <person name="Hirt R.P."/>
            <person name="Silva J.C."/>
            <person name="Delcher A.L."/>
            <person name="Schatz M."/>
            <person name="Zhao Q."/>
            <person name="Wortman J.R."/>
            <person name="Bidwell S.L."/>
            <person name="Alsmark U.C.M."/>
            <person name="Besteiro S."/>
            <person name="Sicheritz-Ponten T."/>
            <person name="Noel C.J."/>
            <person name="Dacks J.B."/>
            <person name="Foster P.G."/>
            <person name="Simillion C."/>
            <person name="Van de Peer Y."/>
            <person name="Miranda-Saavedra D."/>
            <person name="Barton G.J."/>
            <person name="Westrop G.D."/>
            <person name="Mueller S."/>
            <person name="Dessi D."/>
            <person name="Fiori P.L."/>
            <person name="Ren Q."/>
            <person name="Paulsen I."/>
            <person name="Zhang H."/>
            <person name="Bastida-Corcuera F.D."/>
            <person name="Simoes-Barbosa A."/>
            <person name="Brown M.T."/>
            <person name="Hayes R.D."/>
            <person name="Mukherjee M."/>
            <person name="Okumura C.Y."/>
            <person name="Schneider R."/>
            <person name="Smith A.J."/>
            <person name="Vanacova S."/>
            <person name="Villalvazo M."/>
            <person name="Haas B.J."/>
            <person name="Pertea M."/>
            <person name="Feldblyum T.V."/>
            <person name="Utterback T.R."/>
            <person name="Shu C.L."/>
            <person name="Osoegawa K."/>
            <person name="de Jong P.J."/>
            <person name="Hrdy I."/>
            <person name="Horvathova L."/>
            <person name="Zubacova Z."/>
            <person name="Dolezal P."/>
            <person name="Malik S.B."/>
            <person name="Logsdon J.M. Jr."/>
            <person name="Henze K."/>
            <person name="Gupta A."/>
            <person name="Wang C.C."/>
            <person name="Dunne R.L."/>
            <person name="Upcroft J.A."/>
            <person name="Upcroft P."/>
            <person name="White O."/>
            <person name="Salzberg S.L."/>
            <person name="Tang P."/>
            <person name="Chiu C.-H."/>
            <person name="Lee Y.-S."/>
            <person name="Embley T.M."/>
            <person name="Coombs G.H."/>
            <person name="Mottram J.C."/>
            <person name="Tachezy J."/>
            <person name="Fraser-Liggett C.M."/>
            <person name="Johnson P.J."/>
        </authorList>
    </citation>
    <scope>NUCLEOTIDE SEQUENCE [LARGE SCALE GENOMIC DNA]</scope>
    <source>
        <strain evidence="2">G3</strain>
    </source>
</reference>
<dbReference type="KEGG" id="tva:5463975"/>
<dbReference type="AlphaFoldDB" id="A2DM45"/>
<evidence type="ECO:0000256" key="1">
    <source>
        <dbReference type="SAM" id="MobiDB-lite"/>
    </source>
</evidence>
<dbReference type="EMBL" id="DS113218">
    <property type="protein sequence ID" value="EAY18465.1"/>
    <property type="molecule type" value="Genomic_DNA"/>
</dbReference>
<feature type="region of interest" description="Disordered" evidence="1">
    <location>
        <begin position="274"/>
        <end position="307"/>
    </location>
</feature>
<protein>
    <submittedName>
        <fullName evidence="2">Uncharacterized protein</fullName>
    </submittedName>
</protein>
<sequence>MRRYSCLYPKGTYQYKQFYYRGGNNYSEQEYIQKKSIDAIQEFKTAKKDLNQSKNEYSTTDTTLGETNTYLSMLSQYLGGESSNAYIAMDLAKRVEYLMNELDKTDKELEEAKASVAPSIYLPLSNEKAQYTTKFSLLNEQCSQSLGREKQSMQNIANILISQKYSYSIDVLAEYDVAAKCDQYLVNLNNQKFGDVNLLQPETQANELLKQTTAISSDLQKYSTQHEKKVESDINNKLSKLHEQNVIQTLIKQLEDFKKYCKGTVDIEKVTEYMESDQEEDPNLDLSQFFKDDEENDEEEESEEQKYKSKRTILKYRLIPMSNFRIRAKVFEKRNKKSSNEGDDDEYEIDENGNRIRKKKSRTKSRDLKPSGNDLWGEEFPFKVQVGEDGKVVHTRKKANPLSLRRFVTKQMSPLFQRISHKDVLSDDEYDDIVEDTRKELEKANDSILAKDPQVED</sequence>
<organism evidence="2 3">
    <name type="scientific">Trichomonas vaginalis (strain ATCC PRA-98 / G3)</name>
    <dbReference type="NCBI Taxonomy" id="412133"/>
    <lineage>
        <taxon>Eukaryota</taxon>
        <taxon>Metamonada</taxon>
        <taxon>Parabasalia</taxon>
        <taxon>Trichomonadida</taxon>
        <taxon>Trichomonadidae</taxon>
        <taxon>Trichomonas</taxon>
    </lineage>
</organism>
<evidence type="ECO:0000313" key="3">
    <source>
        <dbReference type="Proteomes" id="UP000001542"/>
    </source>
</evidence>
<proteinExistence type="predicted"/>
<dbReference type="InParanoid" id="A2DM45"/>
<reference evidence="2" key="1">
    <citation type="submission" date="2006-10" db="EMBL/GenBank/DDBJ databases">
        <authorList>
            <person name="Amadeo P."/>
            <person name="Zhao Q."/>
            <person name="Wortman J."/>
            <person name="Fraser-Liggett C."/>
            <person name="Carlton J."/>
        </authorList>
    </citation>
    <scope>NUCLEOTIDE SEQUENCE</scope>
    <source>
        <strain evidence="2">G3</strain>
    </source>
</reference>
<name>A2DM45_TRIV3</name>
<dbReference type="VEuPathDB" id="TrichDB:TVAG_083180"/>
<dbReference type="VEuPathDB" id="TrichDB:TVAGG3_0984190"/>
<evidence type="ECO:0000313" key="2">
    <source>
        <dbReference type="EMBL" id="EAY18465.1"/>
    </source>
</evidence>
<dbReference type="RefSeq" id="XP_001579451.1">
    <property type="nucleotide sequence ID" value="XM_001579401.1"/>
</dbReference>
<accession>A2DM45</accession>
<feature type="compositionally biased region" description="Acidic residues" evidence="1">
    <location>
        <begin position="274"/>
        <end position="283"/>
    </location>
</feature>
<dbReference type="SMR" id="A2DM45"/>
<keyword evidence="3" id="KW-1185">Reference proteome</keyword>